<name>A0A7E4VX25_PANRE</name>
<evidence type="ECO:0000313" key="2">
    <source>
        <dbReference type="Proteomes" id="UP000492821"/>
    </source>
</evidence>
<dbReference type="WBParaSite" id="Pan_g4271.t1">
    <property type="protein sequence ID" value="Pan_g4271.t1"/>
    <property type="gene ID" value="Pan_g4271"/>
</dbReference>
<evidence type="ECO:0000313" key="3">
    <source>
        <dbReference type="WBParaSite" id="Pan_g4271.t1"/>
    </source>
</evidence>
<sequence>MFSLDISASQLPPRAVTESPFAKTAVETQTSTLAASTDPDGGYFSLDISASLLEPRAVTESPFASTPAPKPRSVETFPSPDLFASNPVSRAASNSPSSLKSPKATPKVAFSLASPLENDPVAETPSFLKDGSTAVTPMPLYFSNREKSPTQSPFVLKFTGPPPGASQPRYTFDLGAVPASQIAESPFFLKDGTSREATPAAAVDNDTFAFSFNSPAAPPSKEGSECESVFDRAFHDATQTPDDDEMVFVGRVLEHSSDEDEEALFNFEDRPLIIDNVPVESLKKIDDMSPSSIIANSMASILLNSDYQSCSQGFNQFGATNYASYTVKATERLAELNVDNVKRTLSNRLRSDVWLGEEIERSRAFLQLCQAKYQDRNAGTPTKATPPTRRVKSTSKKQIVTRSQTVLSSQRRLSFQRPPTTSTDSPAMSEFDPNDSINTGMAKVAHILTATAAVNSPGTALRLSNVANFLCQRSQNGFSQ</sequence>
<feature type="region of interest" description="Disordered" evidence="1">
    <location>
        <begin position="1"/>
        <end position="23"/>
    </location>
</feature>
<feature type="region of interest" description="Disordered" evidence="1">
    <location>
        <begin position="408"/>
        <end position="432"/>
    </location>
</feature>
<feature type="region of interest" description="Disordered" evidence="1">
    <location>
        <begin position="57"/>
        <end position="106"/>
    </location>
</feature>
<accession>A0A7E4VX25</accession>
<dbReference type="AlphaFoldDB" id="A0A7E4VX25"/>
<protein>
    <submittedName>
        <fullName evidence="3">BRCA-2_OB1 domain-containing protein</fullName>
    </submittedName>
</protein>
<feature type="compositionally biased region" description="Polar residues" evidence="1">
    <location>
        <begin position="1"/>
        <end position="10"/>
    </location>
</feature>
<reference evidence="2" key="1">
    <citation type="journal article" date="2013" name="Genetics">
        <title>The draft genome and transcriptome of Panagrellus redivivus are shaped by the harsh demands of a free-living lifestyle.</title>
        <authorList>
            <person name="Srinivasan J."/>
            <person name="Dillman A.R."/>
            <person name="Macchietto M.G."/>
            <person name="Heikkinen L."/>
            <person name="Lakso M."/>
            <person name="Fracchia K.M."/>
            <person name="Antoshechkin I."/>
            <person name="Mortazavi A."/>
            <person name="Wong G."/>
            <person name="Sternberg P.W."/>
        </authorList>
    </citation>
    <scope>NUCLEOTIDE SEQUENCE [LARGE SCALE GENOMIC DNA]</scope>
    <source>
        <strain evidence="2">MT8872</strain>
    </source>
</reference>
<keyword evidence="2" id="KW-1185">Reference proteome</keyword>
<feature type="region of interest" description="Disordered" evidence="1">
    <location>
        <begin position="377"/>
        <end position="396"/>
    </location>
</feature>
<evidence type="ECO:0000256" key="1">
    <source>
        <dbReference type="SAM" id="MobiDB-lite"/>
    </source>
</evidence>
<reference evidence="3" key="2">
    <citation type="submission" date="2020-10" db="UniProtKB">
        <authorList>
            <consortium name="WormBaseParasite"/>
        </authorList>
    </citation>
    <scope>IDENTIFICATION</scope>
</reference>
<proteinExistence type="predicted"/>
<organism evidence="2 3">
    <name type="scientific">Panagrellus redivivus</name>
    <name type="common">Microworm</name>
    <dbReference type="NCBI Taxonomy" id="6233"/>
    <lineage>
        <taxon>Eukaryota</taxon>
        <taxon>Metazoa</taxon>
        <taxon>Ecdysozoa</taxon>
        <taxon>Nematoda</taxon>
        <taxon>Chromadorea</taxon>
        <taxon>Rhabditida</taxon>
        <taxon>Tylenchina</taxon>
        <taxon>Panagrolaimomorpha</taxon>
        <taxon>Panagrolaimoidea</taxon>
        <taxon>Panagrolaimidae</taxon>
        <taxon>Panagrellus</taxon>
    </lineage>
</organism>
<feature type="compositionally biased region" description="Polar residues" evidence="1">
    <location>
        <begin position="408"/>
        <end position="426"/>
    </location>
</feature>
<feature type="compositionally biased region" description="Polar residues" evidence="1">
    <location>
        <begin position="86"/>
        <end position="100"/>
    </location>
</feature>
<dbReference type="Proteomes" id="UP000492821">
    <property type="component" value="Unassembled WGS sequence"/>
</dbReference>